<sequence>MKRTERYCVHSLVRIILADDTTYRSTGIPQYLLTACTCWGGGYNLMCCQRHSHCYSVSENASLSCGWCVGHKRLQFLWFCISDIDMK</sequence>
<evidence type="ECO:0000313" key="1">
    <source>
        <dbReference type="EMBL" id="CAI9735115.1"/>
    </source>
</evidence>
<reference evidence="1" key="1">
    <citation type="submission" date="2023-08" db="EMBL/GenBank/DDBJ databases">
        <authorList>
            <person name="Alioto T."/>
            <person name="Alioto T."/>
            <person name="Gomez Garrido J."/>
        </authorList>
    </citation>
    <scope>NUCLEOTIDE SEQUENCE</scope>
</reference>
<protein>
    <submittedName>
        <fullName evidence="1">Uncharacterized protein</fullName>
    </submittedName>
</protein>
<organism evidence="1 2">
    <name type="scientific">Octopus vulgaris</name>
    <name type="common">Common octopus</name>
    <dbReference type="NCBI Taxonomy" id="6645"/>
    <lineage>
        <taxon>Eukaryota</taxon>
        <taxon>Metazoa</taxon>
        <taxon>Spiralia</taxon>
        <taxon>Lophotrochozoa</taxon>
        <taxon>Mollusca</taxon>
        <taxon>Cephalopoda</taxon>
        <taxon>Coleoidea</taxon>
        <taxon>Octopodiformes</taxon>
        <taxon>Octopoda</taxon>
        <taxon>Incirrata</taxon>
        <taxon>Octopodidae</taxon>
        <taxon>Octopus</taxon>
    </lineage>
</organism>
<accession>A0AA36BIN6</accession>
<proteinExistence type="predicted"/>
<gene>
    <name evidence="1" type="ORF">OCTVUL_1B022456</name>
</gene>
<evidence type="ECO:0000313" key="2">
    <source>
        <dbReference type="Proteomes" id="UP001162480"/>
    </source>
</evidence>
<dbReference type="Proteomes" id="UP001162480">
    <property type="component" value="Chromosome 17"/>
</dbReference>
<dbReference type="AlphaFoldDB" id="A0AA36BIN6"/>
<name>A0AA36BIN6_OCTVU</name>
<dbReference type="EMBL" id="OX597830">
    <property type="protein sequence ID" value="CAI9735115.1"/>
    <property type="molecule type" value="Genomic_DNA"/>
</dbReference>
<keyword evidence="2" id="KW-1185">Reference proteome</keyword>